<dbReference type="CDD" id="cd14014">
    <property type="entry name" value="STKc_PknB_like"/>
    <property type="match status" value="1"/>
</dbReference>
<accession>A0ABU5J115</accession>
<organism evidence="8 9">
    <name type="scientific">Robertmurraya mangrovi</name>
    <dbReference type="NCBI Taxonomy" id="3098077"/>
    <lineage>
        <taxon>Bacteria</taxon>
        <taxon>Bacillati</taxon>
        <taxon>Bacillota</taxon>
        <taxon>Bacilli</taxon>
        <taxon>Bacillales</taxon>
        <taxon>Bacillaceae</taxon>
        <taxon>Robertmurraya</taxon>
    </lineage>
</organism>
<proteinExistence type="predicted"/>
<name>A0ABU5J115_9BACI</name>
<evidence type="ECO:0000256" key="5">
    <source>
        <dbReference type="PROSITE-ProRule" id="PRU10141"/>
    </source>
</evidence>
<dbReference type="Proteomes" id="UP001290455">
    <property type="component" value="Unassembled WGS sequence"/>
</dbReference>
<dbReference type="GO" id="GO:0004674">
    <property type="term" value="F:protein serine/threonine kinase activity"/>
    <property type="evidence" value="ECO:0007669"/>
    <property type="project" value="UniProtKB-EC"/>
</dbReference>
<dbReference type="InterPro" id="IPR017441">
    <property type="entry name" value="Protein_kinase_ATP_BS"/>
</dbReference>
<dbReference type="PANTHER" id="PTHR43289:SF34">
    <property type="entry name" value="SERINE_THREONINE-PROTEIN KINASE YBDM-RELATED"/>
    <property type="match status" value="1"/>
</dbReference>
<feature type="domain" description="Protein kinase" evidence="7">
    <location>
        <begin position="46"/>
        <end position="317"/>
    </location>
</feature>
<evidence type="ECO:0000256" key="2">
    <source>
        <dbReference type="ARBA" id="ARBA00022741"/>
    </source>
</evidence>
<protein>
    <submittedName>
        <fullName evidence="8">Serine/threonine-protein kinase</fullName>
        <ecNumber evidence="8">2.7.11.1</ecNumber>
    </submittedName>
</protein>
<keyword evidence="2 5" id="KW-0547">Nucleotide-binding</keyword>
<evidence type="ECO:0000256" key="1">
    <source>
        <dbReference type="ARBA" id="ARBA00022679"/>
    </source>
</evidence>
<dbReference type="InterPro" id="IPR011009">
    <property type="entry name" value="Kinase-like_dom_sf"/>
</dbReference>
<sequence length="356" mass="40140">MYQDLCMGCFQKMNGGIHCATCGWKRNREKNNATTLPMGTVVLQRYLIGRVLGQGGFGITYAAMDLHENRRVALKEYYPIDIASRSHNLDVVPISEEYVSVFEYGIQRFLEEAQALSRFSRHPGIVAVYNFFYSHQTAYMSMQFLEGSTWMKKIEDSGGRMSVTEAMNILLPALDALQAVHEVGMLHRDISPDNIIILPNKQVKLIDFGAARYAMKQQNQEFSIVFKPGYTPEEQYRSRGNRGPWSDLYSIAATFYRAITGKIPLDAMNRLGNDTLLPPSKNGVRISSGMEQAIMKALAVKGENRYQSVLEFKHALLQGNSAPVEIVPENKTLVWIGLLGAVFVLFVLMFLFLLLL</sequence>
<dbReference type="SUPFAM" id="SSF56112">
    <property type="entry name" value="Protein kinase-like (PK-like)"/>
    <property type="match status" value="1"/>
</dbReference>
<dbReference type="Gene3D" id="1.10.510.10">
    <property type="entry name" value="Transferase(Phosphotransferase) domain 1"/>
    <property type="match status" value="1"/>
</dbReference>
<dbReference type="EMBL" id="JAXOFX010000010">
    <property type="protein sequence ID" value="MDZ5473050.1"/>
    <property type="molecule type" value="Genomic_DNA"/>
</dbReference>
<evidence type="ECO:0000256" key="6">
    <source>
        <dbReference type="SAM" id="Phobius"/>
    </source>
</evidence>
<keyword evidence="3 8" id="KW-0418">Kinase</keyword>
<reference evidence="8 9" key="1">
    <citation type="submission" date="2023-11" db="EMBL/GenBank/DDBJ databases">
        <title>Bacillus jintuensis, isolated from a mudflat on the Beibu Gulf coast.</title>
        <authorList>
            <person name="Li M."/>
        </authorList>
    </citation>
    <scope>NUCLEOTIDE SEQUENCE [LARGE SCALE GENOMIC DNA]</scope>
    <source>
        <strain evidence="8 9">31A1R</strain>
    </source>
</reference>
<evidence type="ECO:0000259" key="7">
    <source>
        <dbReference type="PROSITE" id="PS50011"/>
    </source>
</evidence>
<comment type="caution">
    <text evidence="8">The sequence shown here is derived from an EMBL/GenBank/DDBJ whole genome shotgun (WGS) entry which is preliminary data.</text>
</comment>
<feature type="binding site" evidence="5">
    <location>
        <position position="75"/>
    </location>
    <ligand>
        <name>ATP</name>
        <dbReference type="ChEBI" id="CHEBI:30616"/>
    </ligand>
</feature>
<keyword evidence="6" id="KW-1133">Transmembrane helix</keyword>
<dbReference type="PROSITE" id="PS00109">
    <property type="entry name" value="PROTEIN_KINASE_TYR"/>
    <property type="match status" value="1"/>
</dbReference>
<dbReference type="InterPro" id="IPR000719">
    <property type="entry name" value="Prot_kinase_dom"/>
</dbReference>
<evidence type="ECO:0000313" key="8">
    <source>
        <dbReference type="EMBL" id="MDZ5473050.1"/>
    </source>
</evidence>
<keyword evidence="9" id="KW-1185">Reference proteome</keyword>
<evidence type="ECO:0000313" key="9">
    <source>
        <dbReference type="Proteomes" id="UP001290455"/>
    </source>
</evidence>
<evidence type="ECO:0000256" key="3">
    <source>
        <dbReference type="ARBA" id="ARBA00022777"/>
    </source>
</evidence>
<dbReference type="Pfam" id="PF00069">
    <property type="entry name" value="Pkinase"/>
    <property type="match status" value="1"/>
</dbReference>
<dbReference type="PROSITE" id="PS50011">
    <property type="entry name" value="PROTEIN_KINASE_DOM"/>
    <property type="match status" value="1"/>
</dbReference>
<keyword evidence="4 5" id="KW-0067">ATP-binding</keyword>
<evidence type="ECO:0000256" key="4">
    <source>
        <dbReference type="ARBA" id="ARBA00022840"/>
    </source>
</evidence>
<dbReference type="Gene3D" id="3.30.200.20">
    <property type="entry name" value="Phosphorylase Kinase, domain 1"/>
    <property type="match status" value="1"/>
</dbReference>
<dbReference type="PROSITE" id="PS00107">
    <property type="entry name" value="PROTEIN_KINASE_ATP"/>
    <property type="match status" value="1"/>
</dbReference>
<keyword evidence="6" id="KW-0472">Membrane</keyword>
<feature type="transmembrane region" description="Helical" evidence="6">
    <location>
        <begin position="333"/>
        <end position="355"/>
    </location>
</feature>
<keyword evidence="1 8" id="KW-0808">Transferase</keyword>
<dbReference type="EC" id="2.7.11.1" evidence="8"/>
<gene>
    <name evidence="8" type="ORF">SM124_15130</name>
</gene>
<dbReference type="InterPro" id="IPR008266">
    <property type="entry name" value="Tyr_kinase_AS"/>
</dbReference>
<dbReference type="PANTHER" id="PTHR43289">
    <property type="entry name" value="MITOGEN-ACTIVATED PROTEIN KINASE KINASE KINASE 20-RELATED"/>
    <property type="match status" value="1"/>
</dbReference>
<keyword evidence="6" id="KW-0812">Transmembrane</keyword>